<sequence>MSSQGESSENTENTDPAKNQIKEKAKAQKLPGSGGKISEVSPAPAKSVGSVPFRSFDLKQLSSEMKRMADGGKLFNMMREVDRMGGIRGLQRRRGGRGGTGGRGRGKQPTAVSPDEPSTSSG</sequence>
<feature type="compositionally biased region" description="Polar residues" evidence="1">
    <location>
        <begin position="1"/>
        <end position="17"/>
    </location>
</feature>
<dbReference type="EMBL" id="PDUG01000003">
    <property type="protein sequence ID" value="PIC41008.1"/>
    <property type="molecule type" value="Genomic_DNA"/>
</dbReference>
<feature type="region of interest" description="Disordered" evidence="1">
    <location>
        <begin position="1"/>
        <end position="54"/>
    </location>
</feature>
<dbReference type="OrthoDB" id="10414584at2759"/>
<name>A0A2G5UND1_9PELO</name>
<dbReference type="Proteomes" id="UP000230233">
    <property type="component" value="Chromosome III"/>
</dbReference>
<reference evidence="3" key="1">
    <citation type="submission" date="2017-10" db="EMBL/GenBank/DDBJ databases">
        <title>Rapid genome shrinkage in a self-fertile nematode reveals novel sperm competition proteins.</title>
        <authorList>
            <person name="Yin D."/>
            <person name="Schwarz E.M."/>
            <person name="Thomas C.G."/>
            <person name="Felde R.L."/>
            <person name="Korf I.F."/>
            <person name="Cutter A.D."/>
            <person name="Schartner C.M."/>
            <person name="Ralston E.J."/>
            <person name="Meyer B.J."/>
            <person name="Haag E.S."/>
        </authorList>
    </citation>
    <scope>NUCLEOTIDE SEQUENCE [LARGE SCALE GENOMIC DNA]</scope>
    <source>
        <strain evidence="3">JU1422</strain>
    </source>
</reference>
<organism evidence="2 3">
    <name type="scientific">Caenorhabditis nigoni</name>
    <dbReference type="NCBI Taxonomy" id="1611254"/>
    <lineage>
        <taxon>Eukaryota</taxon>
        <taxon>Metazoa</taxon>
        <taxon>Ecdysozoa</taxon>
        <taxon>Nematoda</taxon>
        <taxon>Chromadorea</taxon>
        <taxon>Rhabditida</taxon>
        <taxon>Rhabditina</taxon>
        <taxon>Rhabditomorpha</taxon>
        <taxon>Rhabditoidea</taxon>
        <taxon>Rhabditidae</taxon>
        <taxon>Peloderinae</taxon>
        <taxon>Caenorhabditis</taxon>
    </lineage>
</organism>
<dbReference type="AlphaFoldDB" id="A0A2G5UND1"/>
<proteinExistence type="predicted"/>
<gene>
    <name evidence="2" type="primary">Cnig_chr_III.g8576</name>
    <name evidence="2" type="ORF">B9Z55_008576</name>
</gene>
<accession>A0A2G5UND1</accession>
<evidence type="ECO:0000313" key="3">
    <source>
        <dbReference type="Proteomes" id="UP000230233"/>
    </source>
</evidence>
<evidence type="ECO:0000313" key="2">
    <source>
        <dbReference type="EMBL" id="PIC41008.1"/>
    </source>
</evidence>
<keyword evidence="3" id="KW-1185">Reference proteome</keyword>
<protein>
    <submittedName>
        <fullName evidence="2">Uncharacterized protein</fullName>
    </submittedName>
</protein>
<feature type="region of interest" description="Disordered" evidence="1">
    <location>
        <begin position="83"/>
        <end position="122"/>
    </location>
</feature>
<evidence type="ECO:0000256" key="1">
    <source>
        <dbReference type="SAM" id="MobiDB-lite"/>
    </source>
</evidence>
<comment type="caution">
    <text evidence="2">The sequence shown here is derived from an EMBL/GenBank/DDBJ whole genome shotgun (WGS) entry which is preliminary data.</text>
</comment>